<organism evidence="15 16">
    <name type="scientific">Anopheles minimus</name>
    <dbReference type="NCBI Taxonomy" id="112268"/>
    <lineage>
        <taxon>Eukaryota</taxon>
        <taxon>Metazoa</taxon>
        <taxon>Ecdysozoa</taxon>
        <taxon>Arthropoda</taxon>
        <taxon>Hexapoda</taxon>
        <taxon>Insecta</taxon>
        <taxon>Pterygota</taxon>
        <taxon>Neoptera</taxon>
        <taxon>Endopterygota</taxon>
        <taxon>Diptera</taxon>
        <taxon>Nematocera</taxon>
        <taxon>Culicoidea</taxon>
        <taxon>Culicidae</taxon>
        <taxon>Anophelinae</taxon>
        <taxon>Anopheles</taxon>
    </lineage>
</organism>
<dbReference type="InterPro" id="IPR034129">
    <property type="entry name" value="Cathepsin_D-like"/>
</dbReference>
<evidence type="ECO:0000256" key="1">
    <source>
        <dbReference type="ARBA" id="ARBA00007447"/>
    </source>
</evidence>
<dbReference type="SUPFAM" id="SSF50630">
    <property type="entry name" value="Acid proteases"/>
    <property type="match status" value="1"/>
</dbReference>
<dbReference type="CDD" id="cd02440">
    <property type="entry name" value="AdoMet_MTases"/>
    <property type="match status" value="1"/>
</dbReference>
<proteinExistence type="inferred from homology"/>
<evidence type="ECO:0000259" key="13">
    <source>
        <dbReference type="PROSITE" id="PS51515"/>
    </source>
</evidence>
<dbReference type="PANTHER" id="PTHR47966:SF51">
    <property type="entry name" value="BETA-SITE APP-CLEAVING ENZYME, ISOFORM A-RELATED"/>
    <property type="match status" value="1"/>
</dbReference>
<dbReference type="FunFam" id="3.40.50.150:FF:000083">
    <property type="entry name" value="7SK snRNA methylphosphate capping enzyme"/>
    <property type="match status" value="1"/>
</dbReference>
<dbReference type="PANTHER" id="PTHR47966">
    <property type="entry name" value="BETA-SITE APP-CLEAVING ENZYME, ISOFORM A-RELATED"/>
    <property type="match status" value="1"/>
</dbReference>
<dbReference type="GO" id="GO:0004190">
    <property type="term" value="F:aspartic-type endopeptidase activity"/>
    <property type="evidence" value="ECO:0007669"/>
    <property type="project" value="UniProtKB-KW"/>
</dbReference>
<dbReference type="CDD" id="cd05485">
    <property type="entry name" value="Cathepsin_D_like"/>
    <property type="match status" value="1"/>
</dbReference>
<feature type="disulfide bond" evidence="9">
    <location>
        <begin position="101"/>
        <end position="108"/>
    </location>
</feature>
<dbReference type="InterPro" id="IPR001969">
    <property type="entry name" value="Aspartic_peptidase_AS"/>
</dbReference>
<evidence type="ECO:0000256" key="9">
    <source>
        <dbReference type="PIRSR" id="PIRSR601461-2"/>
    </source>
</evidence>
<keyword evidence="2 11" id="KW-0645">Protease</keyword>
<dbReference type="GO" id="GO:0006508">
    <property type="term" value="P:proteolysis"/>
    <property type="evidence" value="ECO:0007669"/>
    <property type="project" value="UniProtKB-KW"/>
</dbReference>
<sequence>MARRFGVAIVVLALAVLGNADFVRVPIHKAPSARDHFRSVGTEIRQLRLKYGDTTGPVPEPLSNYLDAQYFGAISIGTPPQSFKVVFDTGSSNLWVPSKQCSFTNIACLMHNKYDAKKSSSFEKNGTAFHIQYGTGSLSGYLSTDSVTVGGVTVEKQTFAEAIQEPGLVFVAAKFDGILGLAYKSISVDGVTPVFYNMFNQGKIDAPVFSFYLNRDPSASEGGEIIFGGSDSKHYTGDFTYLSVDRKAYWQFKMDSVSVGDSEFCNNGCEAIADTGTSLIAGPVSEVTAINKAIGGTPIMNGEYMVDCSLIPSLPKITFTLGGKAFVLEGADYILRIAQMGKTICLSGFMGIDIPPPNGPLWILGDVFIGKYYTEFDMGNDRKAQKRSILERDKRSKEVFPYGNYNRYYGYRNSNATPAEDPRLQAFVQRCELFESKRILDIGCNNGALTVQVALACQPASIVGIDIDGELIKEARKLWKTTLNNDNKMGTAHGRTMSHDMVEFHRANYIYDDPALLELEKPQFDVILCLSVTKWMQLNFGDSGLKLAFARMYRQLHPGGVLILEAQAWSSYKRRKKLTETIAQNFGAIKFLPSMFQQFLLSESVGFCDCSDIPVYSHHSAKGFQRRIQMYRKRK</sequence>
<feature type="domain" description="Bin3-type SAM" evidence="13">
    <location>
        <begin position="421"/>
        <end position="635"/>
    </location>
</feature>
<keyword evidence="10" id="KW-0949">S-adenosyl-L-methionine</keyword>
<keyword evidence="16" id="KW-1185">Reference proteome</keyword>
<dbReference type="InterPro" id="IPR001461">
    <property type="entry name" value="Aspartic_peptidase_A1"/>
</dbReference>
<keyword evidence="7" id="KW-0325">Glycoprotein</keyword>
<evidence type="ECO:0008006" key="17">
    <source>
        <dbReference type="Google" id="ProtNLM"/>
    </source>
</evidence>
<dbReference type="Gene3D" id="2.40.70.10">
    <property type="entry name" value="Acid Proteases"/>
    <property type="match status" value="3"/>
</dbReference>
<dbReference type="PROSITE" id="PS00141">
    <property type="entry name" value="ASP_PROTEASE"/>
    <property type="match status" value="2"/>
</dbReference>
<feature type="signal peptide" evidence="12">
    <location>
        <begin position="1"/>
        <end position="20"/>
    </location>
</feature>
<feature type="active site" evidence="8">
    <location>
        <position position="88"/>
    </location>
</feature>
<reference evidence="15" key="2">
    <citation type="submission" date="2020-05" db="UniProtKB">
        <authorList>
            <consortium name="EnsemblMetazoa"/>
        </authorList>
    </citation>
    <scope>IDENTIFICATION</scope>
    <source>
        <strain evidence="15">MINIMUS1</strain>
    </source>
</reference>
<accession>A0A182VQN5</accession>
<reference evidence="16" key="1">
    <citation type="submission" date="2013-03" db="EMBL/GenBank/DDBJ databases">
        <title>The Genome Sequence of Anopheles minimus MINIMUS1.</title>
        <authorList>
            <consortium name="The Broad Institute Genomics Platform"/>
            <person name="Neafsey D.E."/>
            <person name="Walton C."/>
            <person name="Walker B."/>
            <person name="Young S.K."/>
            <person name="Zeng Q."/>
            <person name="Gargeya S."/>
            <person name="Fitzgerald M."/>
            <person name="Haas B."/>
            <person name="Abouelleil A."/>
            <person name="Allen A.W."/>
            <person name="Alvarado L."/>
            <person name="Arachchi H.M."/>
            <person name="Berlin A.M."/>
            <person name="Chapman S.B."/>
            <person name="Gainer-Dewar J."/>
            <person name="Goldberg J."/>
            <person name="Griggs A."/>
            <person name="Gujja S."/>
            <person name="Hansen M."/>
            <person name="Howarth C."/>
            <person name="Imamovic A."/>
            <person name="Ireland A."/>
            <person name="Larimer J."/>
            <person name="McCowan C."/>
            <person name="Murphy C."/>
            <person name="Pearson M."/>
            <person name="Poon T.W."/>
            <person name="Priest M."/>
            <person name="Roberts A."/>
            <person name="Saif S."/>
            <person name="Shea T."/>
            <person name="Sisk P."/>
            <person name="Sykes S."/>
            <person name="Wortman J."/>
            <person name="Nusbaum C."/>
            <person name="Birren B."/>
        </authorList>
    </citation>
    <scope>NUCLEOTIDE SEQUENCE [LARGE SCALE GENOMIC DNA]</scope>
    <source>
        <strain evidence="16">MINIMUS1</strain>
    </source>
</reference>
<dbReference type="InterPro" id="IPR010675">
    <property type="entry name" value="Bin3_C"/>
</dbReference>
<feature type="active site" evidence="8">
    <location>
        <position position="274"/>
    </location>
</feature>
<evidence type="ECO:0000256" key="12">
    <source>
        <dbReference type="SAM" id="SignalP"/>
    </source>
</evidence>
<dbReference type="InterPro" id="IPR021109">
    <property type="entry name" value="Peptidase_aspartic_dom_sf"/>
</dbReference>
<evidence type="ECO:0000259" key="14">
    <source>
        <dbReference type="PROSITE" id="PS51767"/>
    </source>
</evidence>
<name>A0A182VQN5_9DIPT</name>
<evidence type="ECO:0000313" key="16">
    <source>
        <dbReference type="Proteomes" id="UP000075920"/>
    </source>
</evidence>
<protein>
    <recommendedName>
        <fullName evidence="17">Peptidase A1 domain-containing protein</fullName>
    </recommendedName>
</protein>
<keyword evidence="5 11" id="KW-0378">Hydrolase</keyword>
<dbReference type="GO" id="GO:0008168">
    <property type="term" value="F:methyltransferase activity"/>
    <property type="evidence" value="ECO:0007669"/>
    <property type="project" value="InterPro"/>
</dbReference>
<evidence type="ECO:0000256" key="10">
    <source>
        <dbReference type="PROSITE-ProRule" id="PRU00848"/>
    </source>
</evidence>
<dbReference type="Pfam" id="PF00026">
    <property type="entry name" value="Asp"/>
    <property type="match status" value="1"/>
</dbReference>
<evidence type="ECO:0000256" key="11">
    <source>
        <dbReference type="RuleBase" id="RU000454"/>
    </source>
</evidence>
<evidence type="ECO:0000256" key="5">
    <source>
        <dbReference type="ARBA" id="ARBA00022801"/>
    </source>
</evidence>
<evidence type="ECO:0000256" key="8">
    <source>
        <dbReference type="PIRSR" id="PIRSR601461-1"/>
    </source>
</evidence>
<dbReference type="InterPro" id="IPR033121">
    <property type="entry name" value="PEPTIDASE_A1"/>
</dbReference>
<dbReference type="STRING" id="112268.A0A182VQN5"/>
<evidence type="ECO:0000256" key="3">
    <source>
        <dbReference type="ARBA" id="ARBA00022729"/>
    </source>
</evidence>
<keyword evidence="3 12" id="KW-0732">Signal</keyword>
<feature type="disulfide bond" evidence="9">
    <location>
        <begin position="265"/>
        <end position="269"/>
    </location>
</feature>
<dbReference type="Pfam" id="PF06859">
    <property type="entry name" value="Bin3"/>
    <property type="match status" value="1"/>
</dbReference>
<evidence type="ECO:0000256" key="7">
    <source>
        <dbReference type="ARBA" id="ARBA00023180"/>
    </source>
</evidence>
<evidence type="ECO:0000313" key="15">
    <source>
        <dbReference type="EnsemblMetazoa" id="AMIN000364-PA"/>
    </source>
</evidence>
<evidence type="ECO:0000256" key="2">
    <source>
        <dbReference type="ARBA" id="ARBA00022670"/>
    </source>
</evidence>
<dbReference type="AlphaFoldDB" id="A0A182VQN5"/>
<comment type="similarity">
    <text evidence="1 11">Belongs to the peptidase A1 family.</text>
</comment>
<feature type="chain" id="PRO_5008140125" description="Peptidase A1 domain-containing protein" evidence="12">
    <location>
        <begin position="21"/>
        <end position="635"/>
    </location>
</feature>
<dbReference type="PRINTS" id="PR00792">
    <property type="entry name" value="PEPSIN"/>
</dbReference>
<keyword evidence="6 9" id="KW-1015">Disulfide bond</keyword>
<evidence type="ECO:0000256" key="6">
    <source>
        <dbReference type="ARBA" id="ARBA00023157"/>
    </source>
</evidence>
<dbReference type="GO" id="GO:0005764">
    <property type="term" value="C:lysosome"/>
    <property type="evidence" value="ECO:0007669"/>
    <property type="project" value="TreeGrafter"/>
</dbReference>
<dbReference type="FunFam" id="2.40.70.10:FF:000009">
    <property type="entry name" value="Aspartic proteinase A1"/>
    <property type="match status" value="1"/>
</dbReference>
<dbReference type="Gene3D" id="3.40.50.150">
    <property type="entry name" value="Vaccinia Virus protein VP39"/>
    <property type="match status" value="1"/>
</dbReference>
<feature type="disulfide bond" evidence="9">
    <location>
        <begin position="308"/>
        <end position="345"/>
    </location>
</feature>
<feature type="domain" description="Peptidase A1" evidence="14">
    <location>
        <begin position="70"/>
        <end position="386"/>
    </location>
</feature>
<dbReference type="SUPFAM" id="SSF53335">
    <property type="entry name" value="S-adenosyl-L-methionine-dependent methyltransferases"/>
    <property type="match status" value="1"/>
</dbReference>
<dbReference type="Proteomes" id="UP000075920">
    <property type="component" value="Unassembled WGS sequence"/>
</dbReference>
<keyword evidence="4 11" id="KW-0064">Aspartyl protease</keyword>
<evidence type="ECO:0000256" key="4">
    <source>
        <dbReference type="ARBA" id="ARBA00022750"/>
    </source>
</evidence>
<dbReference type="PROSITE" id="PS51515">
    <property type="entry name" value="BIN3_SAM"/>
    <property type="match status" value="1"/>
</dbReference>
<dbReference type="PROSITE" id="PS51767">
    <property type="entry name" value="PEPTIDASE_A1"/>
    <property type="match status" value="1"/>
</dbReference>
<dbReference type="FunFam" id="2.40.70.10:FF:000044">
    <property type="entry name" value="Lysosomal aspartic protease"/>
    <property type="match status" value="1"/>
</dbReference>
<dbReference type="InterPro" id="IPR029063">
    <property type="entry name" value="SAM-dependent_MTases_sf"/>
</dbReference>
<dbReference type="EnsemblMetazoa" id="AMIN000364-RA">
    <property type="protein sequence ID" value="AMIN000364-PA"/>
    <property type="gene ID" value="AMIN000364"/>
</dbReference>
<dbReference type="InterPro" id="IPR024160">
    <property type="entry name" value="BIN3_SAM-bd_dom"/>
</dbReference>
<dbReference type="VEuPathDB" id="VectorBase:AMIN000364"/>